<evidence type="ECO:0000313" key="10">
    <source>
        <dbReference type="EMBL" id="CDF34789.1"/>
    </source>
</evidence>
<feature type="region of interest" description="Disordered" evidence="8">
    <location>
        <begin position="408"/>
        <end position="446"/>
    </location>
</feature>
<evidence type="ECO:0000256" key="2">
    <source>
        <dbReference type="ARBA" id="ARBA00009341"/>
    </source>
</evidence>
<comment type="subcellular location">
    <subcellularLocation>
        <location evidence="1">Nucleus</location>
    </subcellularLocation>
</comment>
<feature type="repeat" description="WD" evidence="7">
    <location>
        <begin position="268"/>
        <end position="304"/>
    </location>
</feature>
<feature type="domain" description="Histone-binding protein RBBP4-like N-terminal" evidence="9">
    <location>
        <begin position="13"/>
        <end position="83"/>
    </location>
</feature>
<reference evidence="11" key="1">
    <citation type="journal article" date="2013" name="Proc. Natl. Acad. Sci. U.S.A.">
        <title>Genome structure and metabolic features in the red seaweed Chondrus crispus shed light on evolution of the Archaeplastida.</title>
        <authorList>
            <person name="Collen J."/>
            <person name="Porcel B."/>
            <person name="Carre W."/>
            <person name="Ball S.G."/>
            <person name="Chaparro C."/>
            <person name="Tonon T."/>
            <person name="Barbeyron T."/>
            <person name="Michel G."/>
            <person name="Noel B."/>
            <person name="Valentin K."/>
            <person name="Elias M."/>
            <person name="Artiguenave F."/>
            <person name="Arun A."/>
            <person name="Aury J.M."/>
            <person name="Barbosa-Neto J.F."/>
            <person name="Bothwell J.H."/>
            <person name="Bouget F.Y."/>
            <person name="Brillet L."/>
            <person name="Cabello-Hurtado F."/>
            <person name="Capella-Gutierrez S."/>
            <person name="Charrier B."/>
            <person name="Cladiere L."/>
            <person name="Cock J.M."/>
            <person name="Coelho S.M."/>
            <person name="Colleoni C."/>
            <person name="Czjzek M."/>
            <person name="Da Silva C."/>
            <person name="Delage L."/>
            <person name="Denoeud F."/>
            <person name="Deschamps P."/>
            <person name="Dittami S.M."/>
            <person name="Gabaldon T."/>
            <person name="Gachon C.M."/>
            <person name="Groisillier A."/>
            <person name="Herve C."/>
            <person name="Jabbari K."/>
            <person name="Katinka M."/>
            <person name="Kloareg B."/>
            <person name="Kowalczyk N."/>
            <person name="Labadie K."/>
            <person name="Leblanc C."/>
            <person name="Lopez P.J."/>
            <person name="McLachlan D.H."/>
            <person name="Meslet-Cladiere L."/>
            <person name="Moustafa A."/>
            <person name="Nehr Z."/>
            <person name="Nyvall Collen P."/>
            <person name="Panaud O."/>
            <person name="Partensky F."/>
            <person name="Poulain J."/>
            <person name="Rensing S.A."/>
            <person name="Rousvoal S."/>
            <person name="Samson G."/>
            <person name="Symeonidi A."/>
            <person name="Weissenbach J."/>
            <person name="Zambounis A."/>
            <person name="Wincker P."/>
            <person name="Boyen C."/>
        </authorList>
    </citation>
    <scope>NUCLEOTIDE SEQUENCE [LARGE SCALE GENOMIC DNA]</scope>
    <source>
        <strain evidence="11">cv. Stackhouse</strain>
    </source>
</reference>
<evidence type="ECO:0000313" key="11">
    <source>
        <dbReference type="Proteomes" id="UP000012073"/>
    </source>
</evidence>
<dbReference type="PROSITE" id="PS50082">
    <property type="entry name" value="WD_REPEATS_2"/>
    <property type="match status" value="5"/>
</dbReference>
<dbReference type="OMA" id="KIRAMPA"/>
<dbReference type="Proteomes" id="UP000012073">
    <property type="component" value="Unassembled WGS sequence"/>
</dbReference>
<gene>
    <name evidence="10" type="ORF">CHC_T00009311001</name>
</gene>
<dbReference type="FunFam" id="2.130.10.10:FF:000512">
    <property type="entry name" value="WD-40 repeat-containing protein MSI1"/>
    <property type="match status" value="1"/>
</dbReference>
<dbReference type="PROSITE" id="PS00678">
    <property type="entry name" value="WD_REPEATS_1"/>
    <property type="match status" value="2"/>
</dbReference>
<dbReference type="PhylomeDB" id="R7Q9P8"/>
<dbReference type="InterPro" id="IPR050459">
    <property type="entry name" value="WD_repeat_RBAP46/RBAP48/MSI1"/>
</dbReference>
<dbReference type="InterPro" id="IPR020472">
    <property type="entry name" value="WD40_PAC1"/>
</dbReference>
<dbReference type="Pfam" id="PF12265">
    <property type="entry name" value="CAF1C_H4-bd"/>
    <property type="match status" value="1"/>
</dbReference>
<dbReference type="InterPro" id="IPR001680">
    <property type="entry name" value="WD40_rpt"/>
</dbReference>
<dbReference type="RefSeq" id="XP_005714608.1">
    <property type="nucleotide sequence ID" value="XM_005714551.1"/>
</dbReference>
<feature type="repeat" description="WD" evidence="7">
    <location>
        <begin position="222"/>
        <end position="264"/>
    </location>
</feature>
<evidence type="ECO:0000256" key="7">
    <source>
        <dbReference type="PROSITE-ProRule" id="PRU00221"/>
    </source>
</evidence>
<name>R7Q9P8_CHOCR</name>
<dbReference type="Gramene" id="CDF34789">
    <property type="protein sequence ID" value="CDF34789"/>
    <property type="gene ID" value="CHC_T00009311001"/>
</dbReference>
<dbReference type="PANTHER" id="PTHR22850">
    <property type="entry name" value="WD40 REPEAT FAMILY"/>
    <property type="match status" value="1"/>
</dbReference>
<dbReference type="EMBL" id="HG001706">
    <property type="protein sequence ID" value="CDF34789.1"/>
    <property type="molecule type" value="Genomic_DNA"/>
</dbReference>
<feature type="repeat" description="WD" evidence="7">
    <location>
        <begin position="369"/>
        <end position="403"/>
    </location>
</feature>
<comment type="similarity">
    <text evidence="2">Belongs to the WD repeat RBAP46/RBAP48/MSI1 family.</text>
</comment>
<feature type="compositionally biased region" description="Basic and acidic residues" evidence="8">
    <location>
        <begin position="414"/>
        <end position="446"/>
    </location>
</feature>
<keyword evidence="4" id="KW-0677">Repeat</keyword>
<dbReference type="PRINTS" id="PR00320">
    <property type="entry name" value="GPROTEINBRPT"/>
</dbReference>
<dbReference type="InterPro" id="IPR036322">
    <property type="entry name" value="WD40_repeat_dom_sf"/>
</dbReference>
<feature type="repeat" description="WD" evidence="7">
    <location>
        <begin position="171"/>
        <end position="207"/>
    </location>
</feature>
<evidence type="ECO:0000256" key="6">
    <source>
        <dbReference type="ARBA" id="ARBA00023242"/>
    </source>
</evidence>
<dbReference type="SUPFAM" id="SSF50978">
    <property type="entry name" value="WD40 repeat-like"/>
    <property type="match status" value="1"/>
</dbReference>
<dbReference type="InterPro" id="IPR022052">
    <property type="entry name" value="Histone-bd_RBBP4-like_N"/>
</dbReference>
<evidence type="ECO:0000256" key="4">
    <source>
        <dbReference type="ARBA" id="ARBA00022737"/>
    </source>
</evidence>
<evidence type="ECO:0000256" key="1">
    <source>
        <dbReference type="ARBA" id="ARBA00004123"/>
    </source>
</evidence>
<organism evidence="10 11">
    <name type="scientific">Chondrus crispus</name>
    <name type="common">Carrageen Irish moss</name>
    <name type="synonym">Polymorpha crispa</name>
    <dbReference type="NCBI Taxonomy" id="2769"/>
    <lineage>
        <taxon>Eukaryota</taxon>
        <taxon>Rhodophyta</taxon>
        <taxon>Florideophyceae</taxon>
        <taxon>Rhodymeniophycidae</taxon>
        <taxon>Gigartinales</taxon>
        <taxon>Gigartinaceae</taxon>
        <taxon>Chondrus</taxon>
    </lineage>
</organism>
<dbReference type="AlphaFoldDB" id="R7Q9P8"/>
<dbReference type="InterPro" id="IPR015943">
    <property type="entry name" value="WD40/YVTN_repeat-like_dom_sf"/>
</dbReference>
<dbReference type="KEGG" id="ccp:CHC_T00009311001"/>
<dbReference type="Gene3D" id="2.130.10.10">
    <property type="entry name" value="YVTN repeat-like/Quinoprotein amine dehydrogenase"/>
    <property type="match status" value="1"/>
</dbReference>
<dbReference type="STRING" id="2769.R7Q9P8"/>
<dbReference type="Pfam" id="PF00400">
    <property type="entry name" value="WD40"/>
    <property type="match status" value="5"/>
</dbReference>
<proteinExistence type="inferred from homology"/>
<keyword evidence="3 7" id="KW-0853">WD repeat</keyword>
<dbReference type="OrthoDB" id="427795at2759"/>
<evidence type="ECO:0000256" key="8">
    <source>
        <dbReference type="SAM" id="MobiDB-lite"/>
    </source>
</evidence>
<protein>
    <submittedName>
        <fullName evidence="10">Chromatin assembly factor 1 55 kDa subunit</fullName>
    </submittedName>
</protein>
<sequence length="446" mass="50833">MENAASDERLVNEEYKIWKKNTPFLYDLVVTKALEWPSLTCQWLPYKREKTAGDYSVEKLILGTHTSDGEQNHLMIAEARIPNDNAEVDGTKYQDREGADDQGGYKTGQYGKIEVIQKINHDGEVNRARYMPQNPFIIATKTIQSDLFIFDTSRHHFKPPADGKCTPQLRLRGHKKEGYGVSWSPREQGKLISGAEDKLICHWDIQSPSIKGGGSLDPTCIYEGHTDVVEDVAWHVFHSNIFSSVGDDRKLLIWDTREKDRKKPLHKIDAHKGEINCVSFNPFSEFVLATGSADRTVALWDMRNLSLKVHSFENHADEILQVEWSPFSEAILASGSADRRINMWNLAKIGEEQDPEDAEDGPPELLFIHGGHTNKVSDFSWNMNEPWVVASVAEDNILQIWSMAEHIYEEDDGEEKKDKMDTDKPMTDVEKKLHDQEKPVADEDLE</sequence>
<evidence type="ECO:0000259" key="9">
    <source>
        <dbReference type="Pfam" id="PF12265"/>
    </source>
</evidence>
<dbReference type="PROSITE" id="PS50294">
    <property type="entry name" value="WD_REPEATS_REGION"/>
    <property type="match status" value="2"/>
</dbReference>
<dbReference type="InterPro" id="IPR019775">
    <property type="entry name" value="WD40_repeat_CS"/>
</dbReference>
<dbReference type="SMART" id="SM00320">
    <property type="entry name" value="WD40"/>
    <property type="match status" value="6"/>
</dbReference>
<dbReference type="GeneID" id="17322316"/>
<accession>R7Q9P8</accession>
<keyword evidence="6" id="KW-0539">Nucleus</keyword>
<evidence type="ECO:0000256" key="5">
    <source>
        <dbReference type="ARBA" id="ARBA00022853"/>
    </source>
</evidence>
<dbReference type="GO" id="GO:0005634">
    <property type="term" value="C:nucleus"/>
    <property type="evidence" value="ECO:0007669"/>
    <property type="project" value="UniProtKB-SubCell"/>
</dbReference>
<evidence type="ECO:0000256" key="3">
    <source>
        <dbReference type="ARBA" id="ARBA00022574"/>
    </source>
</evidence>
<dbReference type="GO" id="GO:0006325">
    <property type="term" value="P:chromatin organization"/>
    <property type="evidence" value="ECO:0007669"/>
    <property type="project" value="UniProtKB-KW"/>
</dbReference>
<keyword evidence="5" id="KW-0156">Chromatin regulator</keyword>
<feature type="repeat" description="WD" evidence="7">
    <location>
        <begin position="312"/>
        <end position="346"/>
    </location>
</feature>
<keyword evidence="11" id="KW-1185">Reference proteome</keyword>